<dbReference type="CDD" id="cd00553">
    <property type="entry name" value="NAD_synthase"/>
    <property type="match status" value="1"/>
</dbReference>
<dbReference type="Proteomes" id="UP000029712">
    <property type="component" value="Chromosome"/>
</dbReference>
<dbReference type="InterPro" id="IPR003694">
    <property type="entry name" value="NAD_synthase"/>
</dbReference>
<dbReference type="GO" id="GO:0005524">
    <property type="term" value="F:ATP binding"/>
    <property type="evidence" value="ECO:0007669"/>
    <property type="project" value="UniProtKB-KW"/>
</dbReference>
<reference evidence="9 10" key="2">
    <citation type="submission" date="2018-10" db="EMBL/GenBank/DDBJ databases">
        <title>Detection and isolation of Mycoplasma hominis as a predominant microorganism from pelvic cavity of patient with salpingitis and tubo-ovarian abscess.</title>
        <authorList>
            <person name="Guschin A.E."/>
            <person name="Khayrullina G.A."/>
            <person name="Rakovskaya I.V."/>
            <person name="Shelenkov A.A."/>
            <person name="Shagin D.A."/>
        </authorList>
    </citation>
    <scope>NUCLEOTIDE SEQUENCE [LARGE SCALE GENOMIC DNA]</scope>
    <source>
        <strain evidence="10">TOA</strain>
    </source>
</reference>
<dbReference type="GO" id="GO:0004359">
    <property type="term" value="F:glutaminase activity"/>
    <property type="evidence" value="ECO:0007669"/>
    <property type="project" value="InterPro"/>
</dbReference>
<dbReference type="InterPro" id="IPR014729">
    <property type="entry name" value="Rossmann-like_a/b/a_fold"/>
</dbReference>
<dbReference type="PANTHER" id="PTHR23090:SF9">
    <property type="entry name" value="GLUTAMINE-DEPENDENT NAD(+) SYNTHETASE"/>
    <property type="match status" value="1"/>
</dbReference>
<dbReference type="Pfam" id="PF02540">
    <property type="entry name" value="NAD_synthase"/>
    <property type="match status" value="1"/>
</dbReference>
<feature type="domain" description="NAD/GMP synthase" evidence="8">
    <location>
        <begin position="22"/>
        <end position="245"/>
    </location>
</feature>
<protein>
    <recommendedName>
        <fullName evidence="7">NH(3)-dependent NAD(+) synthetase</fullName>
        <ecNumber evidence="7">6.3.1.5</ecNumber>
    </recommendedName>
</protein>
<dbReference type="GO" id="GO:0005737">
    <property type="term" value="C:cytoplasm"/>
    <property type="evidence" value="ECO:0007669"/>
    <property type="project" value="InterPro"/>
</dbReference>
<evidence type="ECO:0000256" key="5">
    <source>
        <dbReference type="ARBA" id="ARBA00023027"/>
    </source>
</evidence>
<evidence type="ECO:0000256" key="4">
    <source>
        <dbReference type="ARBA" id="ARBA00022840"/>
    </source>
</evidence>
<evidence type="ECO:0000256" key="1">
    <source>
        <dbReference type="ARBA" id="ARBA00004790"/>
    </source>
</evidence>
<evidence type="ECO:0000256" key="6">
    <source>
        <dbReference type="RuleBase" id="RU003811"/>
    </source>
</evidence>
<keyword evidence="3 6" id="KW-0547">Nucleotide-binding</keyword>
<dbReference type="GO" id="GO:0009435">
    <property type="term" value="P:NAD+ biosynthetic process"/>
    <property type="evidence" value="ECO:0007669"/>
    <property type="project" value="UniProtKB-UniPathway"/>
</dbReference>
<reference evidence="9 10" key="1">
    <citation type="submission" date="2014-08" db="EMBL/GenBank/DDBJ databases">
        <authorList>
            <person name="Kuleshov K."/>
            <person name="Dedkov V."/>
            <person name="Markelov M."/>
            <person name="Pimkina E."/>
        </authorList>
    </citation>
    <scope>NUCLEOTIDE SEQUENCE [LARGE SCALE GENOMIC DNA]</scope>
    <source>
        <strain evidence="10">TOA</strain>
    </source>
</reference>
<keyword evidence="5 6" id="KW-0520">NAD</keyword>
<proteinExistence type="inferred from homology"/>
<keyword evidence="2 6" id="KW-0436">Ligase</keyword>
<dbReference type="SUPFAM" id="SSF52402">
    <property type="entry name" value="Adenine nucleotide alpha hydrolases-like"/>
    <property type="match status" value="1"/>
</dbReference>
<accession>A0A454C9J0</accession>
<comment type="similarity">
    <text evidence="6">Belongs to the NAD synthetase family.</text>
</comment>
<dbReference type="PANTHER" id="PTHR23090">
    <property type="entry name" value="NH 3 /GLUTAMINE-DEPENDENT NAD + SYNTHETASE"/>
    <property type="match status" value="1"/>
</dbReference>
<sequence length="254" mass="28847">MEDLLRKVPKTKKELKIYSVLINKIVSWLKQKINSSNSKGITLGISGGIDSSTLALISELAFPNSCKFYYLKTENDSYTESHIKLLQLKLKTKIEIINLSSCFKKIVKIANIINQGSIANTKSRLFMTTLYGLAFQNKNLVLGTDNFDEYYLGYFTKYGDGGCDLLPFANIKKSDVYAMASLLGVPQEIIDKKPSATLYKNQYDEEELGFKYSDFEKYLLDPTSVSEELIKKIKNIHKQTEHKRKAIPKGPKLK</sequence>
<dbReference type="EMBL" id="CP033021">
    <property type="protein sequence ID" value="AYN65306.1"/>
    <property type="molecule type" value="Genomic_DNA"/>
</dbReference>
<keyword evidence="4 6" id="KW-0067">ATP-binding</keyword>
<evidence type="ECO:0000259" key="8">
    <source>
        <dbReference type="Pfam" id="PF02540"/>
    </source>
</evidence>
<dbReference type="EC" id="6.3.1.5" evidence="7"/>
<comment type="catalytic activity">
    <reaction evidence="7">
        <text>deamido-NAD(+) + NH4(+) + ATP = AMP + diphosphate + NAD(+) + H(+)</text>
        <dbReference type="Rhea" id="RHEA:21188"/>
        <dbReference type="ChEBI" id="CHEBI:15378"/>
        <dbReference type="ChEBI" id="CHEBI:28938"/>
        <dbReference type="ChEBI" id="CHEBI:30616"/>
        <dbReference type="ChEBI" id="CHEBI:33019"/>
        <dbReference type="ChEBI" id="CHEBI:57540"/>
        <dbReference type="ChEBI" id="CHEBI:58437"/>
        <dbReference type="ChEBI" id="CHEBI:456215"/>
        <dbReference type="EC" id="6.3.1.5"/>
    </reaction>
</comment>
<dbReference type="GO" id="GO:0008795">
    <property type="term" value="F:NAD+ synthase activity"/>
    <property type="evidence" value="ECO:0007669"/>
    <property type="project" value="UniProtKB-EC"/>
</dbReference>
<name>A0A454C9J0_METHO</name>
<dbReference type="InterPro" id="IPR022310">
    <property type="entry name" value="NAD/GMP_synthase"/>
</dbReference>
<dbReference type="RefSeq" id="WP_020002649.1">
    <property type="nucleotide sequence ID" value="NZ_CP033021.1"/>
</dbReference>
<dbReference type="Gene3D" id="3.40.50.620">
    <property type="entry name" value="HUPs"/>
    <property type="match status" value="1"/>
</dbReference>
<dbReference type="NCBIfam" id="TIGR00552">
    <property type="entry name" value="nadE"/>
    <property type="match status" value="1"/>
</dbReference>
<comment type="pathway">
    <text evidence="1">Cofactor biosynthesis; NAD(+) biosynthesis.</text>
</comment>
<evidence type="ECO:0000313" key="10">
    <source>
        <dbReference type="Proteomes" id="UP000029712"/>
    </source>
</evidence>
<evidence type="ECO:0000256" key="2">
    <source>
        <dbReference type="ARBA" id="ARBA00022598"/>
    </source>
</evidence>
<dbReference type="GeneID" id="89679219"/>
<organism evidence="9 10">
    <name type="scientific">Metamycoplasma hominis</name>
    <name type="common">Mycoplasma hominis</name>
    <dbReference type="NCBI Taxonomy" id="2098"/>
    <lineage>
        <taxon>Bacteria</taxon>
        <taxon>Bacillati</taxon>
        <taxon>Mycoplasmatota</taxon>
        <taxon>Mycoplasmoidales</taxon>
        <taxon>Metamycoplasmataceae</taxon>
        <taxon>Metamycoplasma</taxon>
    </lineage>
</organism>
<evidence type="ECO:0000313" key="9">
    <source>
        <dbReference type="EMBL" id="AYN65306.1"/>
    </source>
</evidence>
<dbReference type="AlphaFoldDB" id="A0A454C9J0"/>
<dbReference type="UniPathway" id="UPA00253"/>
<evidence type="ECO:0000256" key="3">
    <source>
        <dbReference type="ARBA" id="ARBA00022741"/>
    </source>
</evidence>
<gene>
    <name evidence="9" type="primary">nadE</name>
    <name evidence="9" type="ORF">KN71_001130</name>
</gene>
<dbReference type="GO" id="GO:0003952">
    <property type="term" value="F:NAD+ synthase (glutamine-hydrolyzing) activity"/>
    <property type="evidence" value="ECO:0007669"/>
    <property type="project" value="InterPro"/>
</dbReference>
<evidence type="ECO:0000256" key="7">
    <source>
        <dbReference type="RuleBase" id="RU003812"/>
    </source>
</evidence>
<dbReference type="OrthoDB" id="9803818at2"/>